<name>A0AAV7SYE0_PLEWA</name>
<protein>
    <submittedName>
        <fullName evidence="1">Uncharacterized protein</fullName>
    </submittedName>
</protein>
<dbReference type="EMBL" id="JANPWB010000007">
    <property type="protein sequence ID" value="KAJ1168975.1"/>
    <property type="molecule type" value="Genomic_DNA"/>
</dbReference>
<accession>A0AAV7SYE0</accession>
<comment type="caution">
    <text evidence="1">The sequence shown here is derived from an EMBL/GenBank/DDBJ whole genome shotgun (WGS) entry which is preliminary data.</text>
</comment>
<organism evidence="1 2">
    <name type="scientific">Pleurodeles waltl</name>
    <name type="common">Iberian ribbed newt</name>
    <dbReference type="NCBI Taxonomy" id="8319"/>
    <lineage>
        <taxon>Eukaryota</taxon>
        <taxon>Metazoa</taxon>
        <taxon>Chordata</taxon>
        <taxon>Craniata</taxon>
        <taxon>Vertebrata</taxon>
        <taxon>Euteleostomi</taxon>
        <taxon>Amphibia</taxon>
        <taxon>Batrachia</taxon>
        <taxon>Caudata</taxon>
        <taxon>Salamandroidea</taxon>
        <taxon>Salamandridae</taxon>
        <taxon>Pleurodelinae</taxon>
        <taxon>Pleurodeles</taxon>
    </lineage>
</organism>
<gene>
    <name evidence="1" type="ORF">NDU88_000887</name>
</gene>
<evidence type="ECO:0000313" key="1">
    <source>
        <dbReference type="EMBL" id="KAJ1168975.1"/>
    </source>
</evidence>
<keyword evidence="2" id="KW-1185">Reference proteome</keyword>
<sequence length="101" mass="11890">MTQAPRVSCLFPHEEWKWRQWDSSKNWHHQDLYFEDKHPSSDLIKASLSEIRLSFVSTSDKEMLAARLTELLRDGHIKFWYRAGMGLVISVQIIHNICFGS</sequence>
<evidence type="ECO:0000313" key="2">
    <source>
        <dbReference type="Proteomes" id="UP001066276"/>
    </source>
</evidence>
<dbReference type="Proteomes" id="UP001066276">
    <property type="component" value="Chromosome 4_1"/>
</dbReference>
<proteinExistence type="predicted"/>
<reference evidence="1" key="1">
    <citation type="journal article" date="2022" name="bioRxiv">
        <title>Sequencing and chromosome-scale assembly of the giantPleurodeles waltlgenome.</title>
        <authorList>
            <person name="Brown T."/>
            <person name="Elewa A."/>
            <person name="Iarovenko S."/>
            <person name="Subramanian E."/>
            <person name="Araus A.J."/>
            <person name="Petzold A."/>
            <person name="Susuki M."/>
            <person name="Suzuki K.-i.T."/>
            <person name="Hayashi T."/>
            <person name="Toyoda A."/>
            <person name="Oliveira C."/>
            <person name="Osipova E."/>
            <person name="Leigh N.D."/>
            <person name="Simon A."/>
            <person name="Yun M.H."/>
        </authorList>
    </citation>
    <scope>NUCLEOTIDE SEQUENCE</scope>
    <source>
        <strain evidence="1">20211129_DDA</strain>
        <tissue evidence="1">Liver</tissue>
    </source>
</reference>
<dbReference type="AlphaFoldDB" id="A0AAV7SYE0"/>